<reference evidence="2" key="1">
    <citation type="submission" date="2017-02" db="EMBL/GenBank/DDBJ databases">
        <authorList>
            <person name="Varghese N."/>
            <person name="Submissions S."/>
        </authorList>
    </citation>
    <scope>NUCLEOTIDE SEQUENCE [LARGE SCALE GENOMIC DNA]</scope>
    <source>
        <strain evidence="2">DSM 22224</strain>
    </source>
</reference>
<evidence type="ECO:0000313" key="2">
    <source>
        <dbReference type="Proteomes" id="UP000190367"/>
    </source>
</evidence>
<organism evidence="1 2">
    <name type="scientific">Chitinophaga eiseniae</name>
    <dbReference type="NCBI Taxonomy" id="634771"/>
    <lineage>
        <taxon>Bacteria</taxon>
        <taxon>Pseudomonadati</taxon>
        <taxon>Bacteroidota</taxon>
        <taxon>Chitinophagia</taxon>
        <taxon>Chitinophagales</taxon>
        <taxon>Chitinophagaceae</taxon>
        <taxon>Chitinophaga</taxon>
    </lineage>
</organism>
<dbReference type="RefSeq" id="WP_078667741.1">
    <property type="nucleotide sequence ID" value="NZ_FUWZ01000001.1"/>
</dbReference>
<sequence length="621" mass="69274">MRKITNRASVCVAVTLGLLSCKSHQPSQFVKDFVKQLDGKSLEEAKARLEEENANVTAYLRFMETFKDEDKPEHVKPEDEREGTPFAIAGAAQMEAAYEHALSEIGFNQTFSRTHSLLQPDGVSLRRSHVDDPDFIVKEVYYHDGTKQTVELDLKETKRLNSLKTVDSVLVEVQYNYPVKTAVVSLDGKGDKGNYKGSTLKVERIQDNFVRVSMEKEAYKDYLEIEAFNKEGKLISRSSYTKAPEGGEKIGVLLKDYQKILEGFLKRLEKKEYKDIAALQKDILEKMPAVTPFDDVEEGNVDAYFYGNVAKVKVHLKDEEKEGKKTMVLRNLAPNYTGLLLVEDEATHKAGFISAATGQTVIPFNYEGIHQVSPWFFGTKDTSGFHYFRLDTAAQQLVPMNEHVEELTADLVKVSPNRQEESKFGVMTNTGRLLLPIEFDDVTVEPATNLLLANKNREDWPLGGMTFIYDNTGKQIAGPYKIDGGFDHGLMLVKDVSGNGFFINPQGAKVIDLKGYYNPEPFTEGLASMENETGNTGFLNTQGKVAIPFEYRSATAFNQGISMVVRTNSSNVNEAALINTSGATVVPFAASPDTDTDGDGPSRIYTLQNKKFDAWGKELKK</sequence>
<dbReference type="STRING" id="634771.SAMN04488128_1011121"/>
<protein>
    <submittedName>
        <fullName evidence="1">WG containing repeat-containing protein</fullName>
    </submittedName>
</protein>
<proteinExistence type="predicted"/>
<dbReference type="PANTHER" id="PTHR37841">
    <property type="entry name" value="GLR2918 PROTEIN"/>
    <property type="match status" value="1"/>
</dbReference>
<dbReference type="PROSITE" id="PS51257">
    <property type="entry name" value="PROKAR_LIPOPROTEIN"/>
    <property type="match status" value="1"/>
</dbReference>
<dbReference type="Proteomes" id="UP000190367">
    <property type="component" value="Unassembled WGS sequence"/>
</dbReference>
<gene>
    <name evidence="1" type="ORF">SAMN04488128_1011121</name>
</gene>
<dbReference type="Pfam" id="PF14903">
    <property type="entry name" value="WG_beta_rep"/>
    <property type="match status" value="1"/>
</dbReference>
<evidence type="ECO:0000313" key="1">
    <source>
        <dbReference type="EMBL" id="SJZ66613.1"/>
    </source>
</evidence>
<dbReference type="EMBL" id="FUWZ01000001">
    <property type="protein sequence ID" value="SJZ66613.1"/>
    <property type="molecule type" value="Genomic_DNA"/>
</dbReference>
<dbReference type="PANTHER" id="PTHR37841:SF1">
    <property type="entry name" value="DUF3298 DOMAIN-CONTAINING PROTEIN"/>
    <property type="match status" value="1"/>
</dbReference>
<dbReference type="OrthoDB" id="632041at2"/>
<name>A0A1T4MI64_9BACT</name>
<accession>A0A1T4MI64</accession>
<dbReference type="InterPro" id="IPR032774">
    <property type="entry name" value="WG_beta_rep"/>
</dbReference>
<keyword evidence="2" id="KW-1185">Reference proteome</keyword>
<dbReference type="AlphaFoldDB" id="A0A1T4MI64"/>